<dbReference type="RefSeq" id="WP_069702332.1">
    <property type="nucleotide sequence ID" value="NZ_MJAT01000022.1"/>
</dbReference>
<dbReference type="EMBL" id="MJAT01000022">
    <property type="protein sequence ID" value="OEH85505.1"/>
    <property type="molecule type" value="Genomic_DNA"/>
</dbReference>
<dbReference type="STRING" id="1390249.BHU72_05310"/>
<evidence type="ECO:0000313" key="1">
    <source>
        <dbReference type="EMBL" id="OEH85505.1"/>
    </source>
</evidence>
<dbReference type="SUPFAM" id="SSF53756">
    <property type="entry name" value="UDP-Glycosyltransferase/glycogen phosphorylase"/>
    <property type="match status" value="1"/>
</dbReference>
<protein>
    <submittedName>
        <fullName evidence="1">Uncharacterized protein</fullName>
    </submittedName>
</protein>
<organism evidence="1 2">
    <name type="scientific">Desulfuribacillus stibiiarsenatis</name>
    <dbReference type="NCBI Taxonomy" id="1390249"/>
    <lineage>
        <taxon>Bacteria</taxon>
        <taxon>Bacillati</taxon>
        <taxon>Bacillota</taxon>
        <taxon>Desulfuribacillia</taxon>
        <taxon>Desulfuribacillales</taxon>
        <taxon>Desulfuribacillaceae</taxon>
        <taxon>Desulfuribacillus</taxon>
    </lineage>
</organism>
<reference evidence="1 2" key="1">
    <citation type="submission" date="2016-09" db="EMBL/GenBank/DDBJ databases">
        <title>Desulfuribacillus arsenicus sp. nov., an obligately anaerobic, dissimilatory arsenic- and antimonate-reducing bacterium isolated from anoxic sediments.</title>
        <authorList>
            <person name="Abin C.A."/>
            <person name="Hollibaugh J.T."/>
        </authorList>
    </citation>
    <scope>NUCLEOTIDE SEQUENCE [LARGE SCALE GENOMIC DNA]</scope>
    <source>
        <strain evidence="1 2">MLFW-2</strain>
    </source>
</reference>
<evidence type="ECO:0000313" key="2">
    <source>
        <dbReference type="Proteomes" id="UP000095255"/>
    </source>
</evidence>
<keyword evidence="2" id="KW-1185">Reference proteome</keyword>
<comment type="caution">
    <text evidence="1">The sequence shown here is derived from an EMBL/GenBank/DDBJ whole genome shotgun (WGS) entry which is preliminary data.</text>
</comment>
<proteinExistence type="predicted"/>
<dbReference type="AlphaFoldDB" id="A0A1E5L5U5"/>
<accession>A0A1E5L5U5</accession>
<name>A0A1E5L5U5_9FIRM</name>
<sequence>MTTIISENKTLNLVTMNPNVSKDIDDIACQIRAEYVLLIESLGMGKENDLDWWGLEFVSRNTQVSQLFKNCCILIYIRGLDKDFPYSSVLVDNQALSIVLGKYFKDLNVQIVVVSKKIGLIDSTKRALSCTFHLTARYLFSKLCNKKVKRKLINTEMITIVDTFLMEGSFQKEDIFNRYYGDLKNYFTDEKLKSIYYLPNYFGIRNYWSLFRSLETTDNIIIKEHYLKITDYIKAFRFYKRVMKYRYDKPVFFHGYDIRPLLNDEINVNRFSYSAMISILDYLFVKRIKENGIKVKKVIDWFENQVIDHGFNKGFREFYPNVEVSGLQLFPHPDNYLCCYLTEQEHKTKVIPTTIYVMGEGFVKGAKQFCNSIEVKTISSIRHLGVFNQYKYQRKKIFTIVMALPILYQEAAEIIDLLTSALDNLNGPMKVMVKPHPTHNTSRLINVYQQQFRKGFPVGFEFVDGAFNTVVEQASVLISSSSSTCLESIAKGIPTIVVGNNRGLTFLFIPEDIPQTIWRLCYSVEELRTALLHFYNMDEEQINEYISTAEQIRKNYFEEYCQTKVRNAFGFTDSDGKNGEK</sequence>
<dbReference type="Proteomes" id="UP000095255">
    <property type="component" value="Unassembled WGS sequence"/>
</dbReference>
<gene>
    <name evidence="1" type="ORF">BHU72_05310</name>
</gene>
<dbReference type="OrthoDB" id="9554589at2"/>